<protein>
    <submittedName>
        <fullName evidence="3">Uncharacterized protein</fullName>
    </submittedName>
</protein>
<feature type="coiled-coil region" evidence="1">
    <location>
        <begin position="296"/>
        <end position="323"/>
    </location>
</feature>
<dbReference type="EMBL" id="BPLQ01015115">
    <property type="protein sequence ID" value="GIY85994.1"/>
    <property type="molecule type" value="Genomic_DNA"/>
</dbReference>
<feature type="region of interest" description="Disordered" evidence="2">
    <location>
        <begin position="14"/>
        <end position="47"/>
    </location>
</feature>
<comment type="caution">
    <text evidence="3">The sequence shown here is derived from an EMBL/GenBank/DDBJ whole genome shotgun (WGS) entry which is preliminary data.</text>
</comment>
<evidence type="ECO:0000256" key="1">
    <source>
        <dbReference type="SAM" id="Coils"/>
    </source>
</evidence>
<name>A0AAV4WW11_9ARAC</name>
<keyword evidence="1" id="KW-0175">Coiled coil</keyword>
<organism evidence="3 4">
    <name type="scientific">Caerostris darwini</name>
    <dbReference type="NCBI Taxonomy" id="1538125"/>
    <lineage>
        <taxon>Eukaryota</taxon>
        <taxon>Metazoa</taxon>
        <taxon>Ecdysozoa</taxon>
        <taxon>Arthropoda</taxon>
        <taxon>Chelicerata</taxon>
        <taxon>Arachnida</taxon>
        <taxon>Araneae</taxon>
        <taxon>Araneomorphae</taxon>
        <taxon>Entelegynae</taxon>
        <taxon>Araneoidea</taxon>
        <taxon>Araneidae</taxon>
        <taxon>Caerostris</taxon>
    </lineage>
</organism>
<proteinExistence type="predicted"/>
<dbReference type="AlphaFoldDB" id="A0AAV4WW11"/>
<reference evidence="3 4" key="1">
    <citation type="submission" date="2021-06" db="EMBL/GenBank/DDBJ databases">
        <title>Caerostris darwini draft genome.</title>
        <authorList>
            <person name="Kono N."/>
            <person name="Arakawa K."/>
        </authorList>
    </citation>
    <scope>NUCLEOTIDE SEQUENCE [LARGE SCALE GENOMIC DNA]</scope>
</reference>
<sequence length="810" mass="92663">MECEDKQIASVETSHLNGFSDSDAHDIKDLSPIGPVVESTETNSNKESLVQSDMPMLLQVFKNVYDQRLASINNNPDLDQNKKNEEKVIILQQYLQYLLEQNDTFVSTMLELETEAHQRVKQMEKRLKSSAKTTMETVINVHECEKEMRRLVEERLYAESVYEDVVQHLCTSREENNFLRDQNCNLSHDVQALLHIIHHARSTGHWEMNCVTFCEVTPEQVFGPVQSISNVNIPELPQSDFEAIDVGNKVSSFDNSSQEATDSSTSSPYTVHPMSVHLNDNNSNSHSFSDDSHNELLEKDKKIRFLESQLSELKHQLSMKEAECECHLWKLEMLMQQNRNRVQIFPPDIPSSGTSLPKCISLPDIGNIYGFTSVGRKSHSYCTFNLKPKYNVIDIPETQKCKLNAEKSEPVPCIRKGQSEPHLFMIGDNIYVYRPCEPIKKVSNIALHDDYDMSIPQCESIDLRFPTEELRTNVCNWAALSKSRSYGAPQRPHFKDDDSCSSHTCSDPEIEKLNKEMFAQLFGEKVSCSVQTEDKVTYSIGLQAAIKRDGDSDCCSDPGVQSIDRKIIEEFLKIDVSSSEKALVEMQENINMILQDKLENGSYKLDVFKLITAVQSLKENLRKAKDKAQAKEILISQLQGHIESAVREVEIKDTALVNLETKLDMSREEAFTLRRKAYELNLEIEHLIKDVEEAQMLNDNLCLKLDVNEEKMQEILNEQKVLQEQKRALMTQLDAREDELESSNKELDMLKKKTEAYSLHVEQQSQIIRNLQEALVQSKRAFDAVHQKAPLIHETPNESKYSSKNSVMDI</sequence>
<feature type="coiled-coil region" evidence="1">
    <location>
        <begin position="607"/>
        <end position="634"/>
    </location>
</feature>
<feature type="compositionally biased region" description="Low complexity" evidence="2">
    <location>
        <begin position="256"/>
        <end position="267"/>
    </location>
</feature>
<gene>
    <name evidence="3" type="primary">AVEN_48122_1</name>
    <name evidence="3" type="ORF">CDAR_516751</name>
</gene>
<evidence type="ECO:0000256" key="2">
    <source>
        <dbReference type="SAM" id="MobiDB-lite"/>
    </source>
</evidence>
<keyword evidence="4" id="KW-1185">Reference proteome</keyword>
<feature type="coiled-coil region" evidence="1">
    <location>
        <begin position="705"/>
        <end position="781"/>
    </location>
</feature>
<evidence type="ECO:0000313" key="3">
    <source>
        <dbReference type="EMBL" id="GIY85994.1"/>
    </source>
</evidence>
<dbReference type="Proteomes" id="UP001054837">
    <property type="component" value="Unassembled WGS sequence"/>
</dbReference>
<feature type="compositionally biased region" description="Low complexity" evidence="2">
    <location>
        <begin position="277"/>
        <end position="287"/>
    </location>
</feature>
<evidence type="ECO:0000313" key="4">
    <source>
        <dbReference type="Proteomes" id="UP001054837"/>
    </source>
</evidence>
<feature type="region of interest" description="Disordered" evidence="2">
    <location>
        <begin position="252"/>
        <end position="292"/>
    </location>
</feature>
<dbReference type="PANTHER" id="PTHR23159:SF31">
    <property type="entry name" value="CENTROSOME-ASSOCIATED PROTEIN CEP250 ISOFORM X1"/>
    <property type="match status" value="1"/>
</dbReference>
<dbReference type="PANTHER" id="PTHR23159">
    <property type="entry name" value="CENTROSOMAL PROTEIN 2"/>
    <property type="match status" value="1"/>
</dbReference>
<accession>A0AAV4WW11</accession>